<proteinExistence type="predicted"/>
<keyword evidence="1" id="KW-0472">Membrane</keyword>
<evidence type="ECO:0000256" key="1">
    <source>
        <dbReference type="SAM" id="Phobius"/>
    </source>
</evidence>
<evidence type="ECO:0000313" key="3">
    <source>
        <dbReference type="EMBL" id="KKT82574.1"/>
    </source>
</evidence>
<protein>
    <recommendedName>
        <fullName evidence="2">DUF5652 domain-containing protein</fullName>
    </recommendedName>
</protein>
<dbReference type="Pfam" id="PF18893">
    <property type="entry name" value="DUF5652"/>
    <property type="match status" value="1"/>
</dbReference>
<accession>A0A0G1NEE8</accession>
<feature type="transmembrane region" description="Helical" evidence="1">
    <location>
        <begin position="62"/>
        <end position="83"/>
    </location>
</feature>
<dbReference type="InterPro" id="IPR043712">
    <property type="entry name" value="DUF5652"/>
</dbReference>
<evidence type="ECO:0000259" key="2">
    <source>
        <dbReference type="Pfam" id="PF18893"/>
    </source>
</evidence>
<gene>
    <name evidence="3" type="ORF">UW79_C0004G0031</name>
</gene>
<organism evidence="3 4">
    <name type="scientific">Candidatus Yanofskybacteria bacterium GW2011_GWA2_44_9</name>
    <dbReference type="NCBI Taxonomy" id="1619025"/>
    <lineage>
        <taxon>Bacteria</taxon>
        <taxon>Candidatus Yanofskyibacteriota</taxon>
    </lineage>
</organism>
<sequence length="105" mass="12302">MYNFFGGYDNYNMMNWGGPSGWAGMGWVGGLFVFPLMLLLLAWTIYWKYRALWYAAKHDHKWWFLALLVVNTLGILEILYLYVFSKKMDATGHDEKNVPMVPPQN</sequence>
<comment type="caution">
    <text evidence="3">The sequence shown here is derived from an EMBL/GenBank/DDBJ whole genome shotgun (WGS) entry which is preliminary data.</text>
</comment>
<reference evidence="3 4" key="1">
    <citation type="journal article" date="2015" name="Nature">
        <title>rRNA introns, odd ribosomes, and small enigmatic genomes across a large radiation of phyla.</title>
        <authorList>
            <person name="Brown C.T."/>
            <person name="Hug L.A."/>
            <person name="Thomas B.C."/>
            <person name="Sharon I."/>
            <person name="Castelle C.J."/>
            <person name="Singh A."/>
            <person name="Wilkins M.J."/>
            <person name="Williams K.H."/>
            <person name="Banfield J.F."/>
        </authorList>
    </citation>
    <scope>NUCLEOTIDE SEQUENCE [LARGE SCALE GENOMIC DNA]</scope>
</reference>
<evidence type="ECO:0000313" key="4">
    <source>
        <dbReference type="Proteomes" id="UP000034032"/>
    </source>
</evidence>
<feature type="domain" description="DUF5652" evidence="2">
    <location>
        <begin position="33"/>
        <end position="89"/>
    </location>
</feature>
<keyword evidence="1" id="KW-0812">Transmembrane</keyword>
<feature type="transmembrane region" description="Helical" evidence="1">
    <location>
        <begin position="20"/>
        <end position="41"/>
    </location>
</feature>
<dbReference type="AlphaFoldDB" id="A0A0G1NEE8"/>
<dbReference type="EMBL" id="LCJR01000004">
    <property type="protein sequence ID" value="KKT82574.1"/>
    <property type="molecule type" value="Genomic_DNA"/>
</dbReference>
<dbReference type="Proteomes" id="UP000034032">
    <property type="component" value="Unassembled WGS sequence"/>
</dbReference>
<keyword evidence="1" id="KW-1133">Transmembrane helix</keyword>
<name>A0A0G1NEE8_9BACT</name>